<evidence type="ECO:0000313" key="2">
    <source>
        <dbReference type="Proteomes" id="UP001241377"/>
    </source>
</evidence>
<protein>
    <submittedName>
        <fullName evidence="1">Uncharacterized protein</fullName>
    </submittedName>
</protein>
<accession>A0ACC2VUY3</accession>
<sequence>MIRTDPTSAATPSKSQHLLSLLPRSGRSHCLPLSGPVMHDGTVWRGRKRSRSASSEGSSTSPSPDRNAKSWNVASGELKGKESAENSSQRDGLGNPACGQARPGIQQSAHFPIAPGSVGFRPGGVSDEQVALEWHRQNSPFDLIRNTGVALEAGDFEITNHFTRGRAAASPSSLPLTPALTTTSSSSSHIDSKSFSSAPRANRTIKRQRLAPTISSNQPHPSFERSCAEPERQDVRLWEASSGSSVQVWDLASSVARSRRKDVGDTTVHVSAQIDSDNFAGKAGPSEVDDTFVSKVLRNKRVDVAGIRDGSETADTMSNNQYVSSNAFLHDLVSWFGSYHAVSSDDTDKTYAMLGLSFCPAYTTTSKASS</sequence>
<dbReference type="Proteomes" id="UP001241377">
    <property type="component" value="Unassembled WGS sequence"/>
</dbReference>
<keyword evidence="2" id="KW-1185">Reference proteome</keyword>
<evidence type="ECO:0000313" key="1">
    <source>
        <dbReference type="EMBL" id="KAJ9102889.1"/>
    </source>
</evidence>
<proteinExistence type="predicted"/>
<gene>
    <name evidence="1" type="ORF">QFC19_004619</name>
</gene>
<comment type="caution">
    <text evidence="1">The sequence shown here is derived from an EMBL/GenBank/DDBJ whole genome shotgun (WGS) entry which is preliminary data.</text>
</comment>
<name>A0ACC2VUY3_9TREE</name>
<dbReference type="EMBL" id="JASBWR010000049">
    <property type="protein sequence ID" value="KAJ9102889.1"/>
    <property type="molecule type" value="Genomic_DNA"/>
</dbReference>
<organism evidence="1 2">
    <name type="scientific">Naganishia cerealis</name>
    <dbReference type="NCBI Taxonomy" id="610337"/>
    <lineage>
        <taxon>Eukaryota</taxon>
        <taxon>Fungi</taxon>
        <taxon>Dikarya</taxon>
        <taxon>Basidiomycota</taxon>
        <taxon>Agaricomycotina</taxon>
        <taxon>Tremellomycetes</taxon>
        <taxon>Filobasidiales</taxon>
        <taxon>Filobasidiaceae</taxon>
        <taxon>Naganishia</taxon>
    </lineage>
</organism>
<reference evidence="1" key="1">
    <citation type="submission" date="2023-04" db="EMBL/GenBank/DDBJ databases">
        <title>Draft Genome sequencing of Naganishia species isolated from polar environments using Oxford Nanopore Technology.</title>
        <authorList>
            <person name="Leo P."/>
            <person name="Venkateswaran K."/>
        </authorList>
    </citation>
    <scope>NUCLEOTIDE SEQUENCE</scope>
    <source>
        <strain evidence="1">MNA-CCFEE 5261</strain>
    </source>
</reference>